<feature type="binding site" evidence="3">
    <location>
        <position position="165"/>
    </location>
    <ligand>
        <name>Cu cation</name>
        <dbReference type="ChEBI" id="CHEBI:23378"/>
    </ligand>
</feature>
<dbReference type="GO" id="GO:0046872">
    <property type="term" value="F:metal ion binding"/>
    <property type="evidence" value="ECO:0007669"/>
    <property type="project" value="UniProtKB-KW"/>
</dbReference>
<protein>
    <submittedName>
        <fullName evidence="6">Protein SCO1/2</fullName>
    </submittedName>
</protein>
<dbReference type="InterPro" id="IPR003782">
    <property type="entry name" value="SCO1/SenC"/>
</dbReference>
<keyword evidence="7" id="KW-1185">Reference proteome</keyword>
<keyword evidence="4" id="KW-1015">Disulfide bond</keyword>
<keyword evidence="3" id="KW-0479">Metal-binding</keyword>
<evidence type="ECO:0000256" key="2">
    <source>
        <dbReference type="ARBA" id="ARBA00023008"/>
    </source>
</evidence>
<dbReference type="PANTHER" id="PTHR12151">
    <property type="entry name" value="ELECTRON TRANSPORT PROTIN SCO1/SENC FAMILY MEMBER"/>
    <property type="match status" value="1"/>
</dbReference>
<dbReference type="InterPro" id="IPR036249">
    <property type="entry name" value="Thioredoxin-like_sf"/>
</dbReference>
<name>A0A1G8J450_9BACI</name>
<feature type="binding site" evidence="3">
    <location>
        <position position="75"/>
    </location>
    <ligand>
        <name>Cu cation</name>
        <dbReference type="ChEBI" id="CHEBI:23378"/>
    </ligand>
</feature>
<dbReference type="Gene3D" id="3.40.30.10">
    <property type="entry name" value="Glutaredoxin"/>
    <property type="match status" value="1"/>
</dbReference>
<proteinExistence type="inferred from homology"/>
<dbReference type="OrthoDB" id="9811998at2"/>
<dbReference type="RefSeq" id="WP_091584898.1">
    <property type="nucleotide sequence ID" value="NZ_FNDU01000006.1"/>
</dbReference>
<feature type="disulfide bond" description="Redox-active" evidence="4">
    <location>
        <begin position="75"/>
        <end position="79"/>
    </location>
</feature>
<feature type="domain" description="Thioredoxin" evidence="5">
    <location>
        <begin position="24"/>
        <end position="201"/>
    </location>
</feature>
<dbReference type="STRING" id="930129.SAMN05216352_10629"/>
<evidence type="ECO:0000313" key="7">
    <source>
        <dbReference type="Proteomes" id="UP000199017"/>
    </source>
</evidence>
<comment type="similarity">
    <text evidence="1">Belongs to the SCO1/2 family.</text>
</comment>
<dbReference type="AlphaFoldDB" id="A0A1G8J450"/>
<feature type="binding site" evidence="3">
    <location>
        <position position="79"/>
    </location>
    <ligand>
        <name>Cu cation</name>
        <dbReference type="ChEBI" id="CHEBI:23378"/>
    </ligand>
</feature>
<evidence type="ECO:0000259" key="5">
    <source>
        <dbReference type="PROSITE" id="PS51352"/>
    </source>
</evidence>
<keyword evidence="2 3" id="KW-0186">Copper</keyword>
<accession>A0A1G8J450</accession>
<evidence type="ECO:0000256" key="3">
    <source>
        <dbReference type="PIRSR" id="PIRSR603782-1"/>
    </source>
</evidence>
<sequence length="202" mass="22867">MKQQFLLLALGLLTLLLSGCAWLYDSGKPAENGSDLSHLDLEVKPFSYTNQAEETVTNEDLEGKYWIADMIFTSCPTVCNLMTPNMLNLQGELEQEGVDVQFVSFSVDPEFDNPDRLKKYGENYGADFSSWHFLTGYSDEEIKKLANETFQTTVEKDPEQNDIIHSTKFFLIDPEGNVIRSYDGLENDADPIVEDLKRLSNS</sequence>
<evidence type="ECO:0000313" key="6">
    <source>
        <dbReference type="EMBL" id="SDI25833.1"/>
    </source>
</evidence>
<dbReference type="SUPFAM" id="SSF52833">
    <property type="entry name" value="Thioredoxin-like"/>
    <property type="match status" value="1"/>
</dbReference>
<dbReference type="CDD" id="cd02968">
    <property type="entry name" value="SCO"/>
    <property type="match status" value="1"/>
</dbReference>
<dbReference type="EMBL" id="FNDU01000006">
    <property type="protein sequence ID" value="SDI25833.1"/>
    <property type="molecule type" value="Genomic_DNA"/>
</dbReference>
<evidence type="ECO:0000256" key="1">
    <source>
        <dbReference type="ARBA" id="ARBA00010996"/>
    </source>
</evidence>
<dbReference type="PANTHER" id="PTHR12151:SF25">
    <property type="entry name" value="LINALOOL DEHYDRATASE_ISOMERASE DOMAIN-CONTAINING PROTEIN"/>
    <property type="match status" value="1"/>
</dbReference>
<dbReference type="PROSITE" id="PS51352">
    <property type="entry name" value="THIOREDOXIN_2"/>
    <property type="match status" value="1"/>
</dbReference>
<dbReference type="Pfam" id="PF02630">
    <property type="entry name" value="SCO1-SenC"/>
    <property type="match status" value="1"/>
</dbReference>
<dbReference type="InterPro" id="IPR013766">
    <property type="entry name" value="Thioredoxin_domain"/>
</dbReference>
<reference evidence="6 7" key="1">
    <citation type="submission" date="2016-10" db="EMBL/GenBank/DDBJ databases">
        <authorList>
            <person name="de Groot N.N."/>
        </authorList>
    </citation>
    <scope>NUCLEOTIDE SEQUENCE [LARGE SCALE GENOMIC DNA]</scope>
    <source>
        <strain evidence="7">P4B,CCM 7963,CECT 7998,DSM 25260,IBRC-M 10614,KCTC 13821</strain>
    </source>
</reference>
<dbReference type="PROSITE" id="PS51257">
    <property type="entry name" value="PROKAR_LIPOPROTEIN"/>
    <property type="match status" value="1"/>
</dbReference>
<evidence type="ECO:0000256" key="4">
    <source>
        <dbReference type="PIRSR" id="PIRSR603782-2"/>
    </source>
</evidence>
<dbReference type="Proteomes" id="UP000199017">
    <property type="component" value="Unassembled WGS sequence"/>
</dbReference>
<gene>
    <name evidence="6" type="ORF">SAMN05216352_10629</name>
</gene>
<organism evidence="6 7">
    <name type="scientific">Alteribacillus bidgolensis</name>
    <dbReference type="NCBI Taxonomy" id="930129"/>
    <lineage>
        <taxon>Bacteria</taxon>
        <taxon>Bacillati</taxon>
        <taxon>Bacillota</taxon>
        <taxon>Bacilli</taxon>
        <taxon>Bacillales</taxon>
        <taxon>Bacillaceae</taxon>
        <taxon>Alteribacillus</taxon>
    </lineage>
</organism>